<gene>
    <name evidence="3" type="ORF">DICPUDRAFT_93137</name>
</gene>
<reference evidence="4" key="1">
    <citation type="journal article" date="2011" name="Genome Biol.">
        <title>Comparative genomics of the social amoebae Dictyostelium discoideum and Dictyostelium purpureum.</title>
        <authorList>
            <consortium name="US DOE Joint Genome Institute (JGI-PGF)"/>
            <person name="Sucgang R."/>
            <person name="Kuo A."/>
            <person name="Tian X."/>
            <person name="Salerno W."/>
            <person name="Parikh A."/>
            <person name="Feasley C.L."/>
            <person name="Dalin E."/>
            <person name="Tu H."/>
            <person name="Huang E."/>
            <person name="Barry K."/>
            <person name="Lindquist E."/>
            <person name="Shapiro H."/>
            <person name="Bruce D."/>
            <person name="Schmutz J."/>
            <person name="Salamov A."/>
            <person name="Fey P."/>
            <person name="Gaudet P."/>
            <person name="Anjard C."/>
            <person name="Babu M.M."/>
            <person name="Basu S."/>
            <person name="Bushmanova Y."/>
            <person name="van der Wel H."/>
            <person name="Katoh-Kurasawa M."/>
            <person name="Dinh C."/>
            <person name="Coutinho P.M."/>
            <person name="Saito T."/>
            <person name="Elias M."/>
            <person name="Schaap P."/>
            <person name="Kay R.R."/>
            <person name="Henrissat B."/>
            <person name="Eichinger L."/>
            <person name="Rivero F."/>
            <person name="Putnam N.H."/>
            <person name="West C.M."/>
            <person name="Loomis W.F."/>
            <person name="Chisholm R.L."/>
            <person name="Shaulsky G."/>
            <person name="Strassmann J.E."/>
            <person name="Queller D.C."/>
            <person name="Kuspa A."/>
            <person name="Grigoriev I.V."/>
        </authorList>
    </citation>
    <scope>NUCLEOTIDE SEQUENCE [LARGE SCALE GENOMIC DNA]</scope>
    <source>
        <strain evidence="4">QSDP1</strain>
    </source>
</reference>
<protein>
    <recommendedName>
        <fullName evidence="2">PH domain-containing protein</fullName>
    </recommendedName>
</protein>
<evidence type="ECO:0000259" key="2">
    <source>
        <dbReference type="PROSITE" id="PS50003"/>
    </source>
</evidence>
<sequence>MTATDEASCTPLSSSPDSEPEELSRRARRASKQLKSHASVLEHEKNKQKIHNQYDIIKENCNERTSIGSTISDLSTISSGVCSASMDNNRNSTSCVQKINNNEINNNSNNDCNNNQNNNIIDENNINSNNLSNNSNSNSANPLNSSTSSTNSYKSNIIASKPSSEKSWELPSNLTIEKCKELASKDNEFVLSNLSSIQKQLQQQPSSPNASSVSSSSSPTASSASASSLSNLTQQDDIEIEKYEKKMKASNDTLVIIEILKQFNLGFDMIDNDCGSVESLFVADVIERKTFLLAKKMLFLKMEMNKPNISEKRTFIIYTIISTVAQFLSTGNPPSEITSIPFEMTISLGQSSSLLPHINNQIYKRGPLIKKKTRSLGSKFSNKWVVLSHSELLVYSNEKEEQILIKKPLNEISSIVLTPLVKEGYSNAFTIYFSNQDNNEITEEWNLSTGSLTSLGSNNQLSTSNSSNGSNNSNTNNNNANGNGNNSNNTTNNNVNNIKKSNNKQIVFCSESQEDMINWVMAIDGVSNSNFKSTMDLLQKEQFLNLNKKNHKGGSFRFGEEEWIYCDGKLTNNCWSEPLEYLWDGCTLVASSESKTHMGKGRWNGVWLTWYSEEKIKEPYLKYLYQPSLKQFTFDSFPIRNQFSWTLSRHFLVSSSGQAGGEWIIEGDVPPALVMLVQMMKYYRAGK</sequence>
<dbReference type="EMBL" id="GL871423">
    <property type="protein sequence ID" value="EGC29510.1"/>
    <property type="molecule type" value="Genomic_DNA"/>
</dbReference>
<dbReference type="RefSeq" id="XP_003293970.1">
    <property type="nucleotide sequence ID" value="XM_003293922.1"/>
</dbReference>
<evidence type="ECO:0000313" key="3">
    <source>
        <dbReference type="EMBL" id="EGC29510.1"/>
    </source>
</evidence>
<dbReference type="PROSITE" id="PS50003">
    <property type="entry name" value="PH_DOMAIN"/>
    <property type="match status" value="1"/>
</dbReference>
<evidence type="ECO:0000256" key="1">
    <source>
        <dbReference type="SAM" id="MobiDB-lite"/>
    </source>
</evidence>
<dbReference type="STRING" id="5786.F1A2S6"/>
<dbReference type="OrthoDB" id="20243at2759"/>
<feature type="domain" description="PH" evidence="2">
    <location>
        <begin position="361"/>
        <end position="528"/>
    </location>
</feature>
<feature type="region of interest" description="Disordered" evidence="1">
    <location>
        <begin position="1"/>
        <end position="40"/>
    </location>
</feature>
<feature type="region of interest" description="Disordered" evidence="1">
    <location>
        <begin position="105"/>
        <end position="154"/>
    </location>
</feature>
<dbReference type="FunCoup" id="F1A2S6">
    <property type="interactions" value="398"/>
</dbReference>
<dbReference type="InterPro" id="IPR011993">
    <property type="entry name" value="PH-like_dom_sf"/>
</dbReference>
<feature type="region of interest" description="Disordered" evidence="1">
    <location>
        <begin position="456"/>
        <end position="497"/>
    </location>
</feature>
<evidence type="ECO:0000313" key="4">
    <source>
        <dbReference type="Proteomes" id="UP000001064"/>
    </source>
</evidence>
<dbReference type="SMART" id="SM00233">
    <property type="entry name" value="PH"/>
    <property type="match status" value="1"/>
</dbReference>
<feature type="region of interest" description="Disordered" evidence="1">
    <location>
        <begin position="200"/>
        <end position="230"/>
    </location>
</feature>
<proteinExistence type="predicted"/>
<dbReference type="InterPro" id="IPR001849">
    <property type="entry name" value="PH_domain"/>
</dbReference>
<dbReference type="Gene3D" id="2.30.29.30">
    <property type="entry name" value="Pleckstrin-homology domain (PH domain)/Phosphotyrosine-binding domain (PTB)"/>
    <property type="match status" value="1"/>
</dbReference>
<dbReference type="AlphaFoldDB" id="F1A2S6"/>
<dbReference type="Proteomes" id="UP000001064">
    <property type="component" value="Unassembled WGS sequence"/>
</dbReference>
<dbReference type="OMA" id="FSSKWVV"/>
<dbReference type="KEGG" id="dpp:DICPUDRAFT_93137"/>
<keyword evidence="4" id="KW-1185">Reference proteome</keyword>
<name>F1A2S6_DICPU</name>
<feature type="compositionally biased region" description="Basic residues" evidence="1">
    <location>
        <begin position="26"/>
        <end position="35"/>
    </location>
</feature>
<dbReference type="eggNOG" id="ENOG502RBUY">
    <property type="taxonomic scope" value="Eukaryota"/>
</dbReference>
<organism evidence="3 4">
    <name type="scientific">Dictyostelium purpureum</name>
    <name type="common">Slime mold</name>
    <dbReference type="NCBI Taxonomy" id="5786"/>
    <lineage>
        <taxon>Eukaryota</taxon>
        <taxon>Amoebozoa</taxon>
        <taxon>Evosea</taxon>
        <taxon>Eumycetozoa</taxon>
        <taxon>Dictyostelia</taxon>
        <taxon>Dictyosteliales</taxon>
        <taxon>Dictyosteliaceae</taxon>
        <taxon>Dictyostelium</taxon>
    </lineage>
</organism>
<dbReference type="InParanoid" id="F1A2S6"/>
<dbReference type="SUPFAM" id="SSF50729">
    <property type="entry name" value="PH domain-like"/>
    <property type="match status" value="1"/>
</dbReference>
<dbReference type="VEuPathDB" id="AmoebaDB:DICPUDRAFT_93137"/>
<dbReference type="GeneID" id="10505285"/>
<accession>F1A2S6</accession>